<name>A0A915JSC7_ROMCU</name>
<dbReference type="WBParaSite" id="nRc.2.0.1.t28762-RA">
    <property type="protein sequence ID" value="nRc.2.0.1.t28762-RA"/>
    <property type="gene ID" value="nRc.2.0.1.g28762"/>
</dbReference>
<reference evidence="2" key="1">
    <citation type="submission" date="2022-11" db="UniProtKB">
        <authorList>
            <consortium name="WormBaseParasite"/>
        </authorList>
    </citation>
    <scope>IDENTIFICATION</scope>
</reference>
<protein>
    <submittedName>
        <fullName evidence="2">Uncharacterized protein</fullName>
    </submittedName>
</protein>
<evidence type="ECO:0000313" key="1">
    <source>
        <dbReference type="Proteomes" id="UP000887565"/>
    </source>
</evidence>
<organism evidence="1 2">
    <name type="scientific">Romanomermis culicivorax</name>
    <name type="common">Nematode worm</name>
    <dbReference type="NCBI Taxonomy" id="13658"/>
    <lineage>
        <taxon>Eukaryota</taxon>
        <taxon>Metazoa</taxon>
        <taxon>Ecdysozoa</taxon>
        <taxon>Nematoda</taxon>
        <taxon>Enoplea</taxon>
        <taxon>Dorylaimia</taxon>
        <taxon>Mermithida</taxon>
        <taxon>Mermithoidea</taxon>
        <taxon>Mermithidae</taxon>
        <taxon>Romanomermis</taxon>
    </lineage>
</organism>
<keyword evidence="1" id="KW-1185">Reference proteome</keyword>
<dbReference type="Proteomes" id="UP000887565">
    <property type="component" value="Unplaced"/>
</dbReference>
<sequence length="86" mass="9831">MAVAKFGVIAGINDDGKYTFYLRTRPQIPWVAEKGCGEPDILEEERVENSPVRTTFLPSVMLKFENVQMAAGEMFIFDRKQDRTTE</sequence>
<accession>A0A915JSC7</accession>
<dbReference type="AlphaFoldDB" id="A0A915JSC7"/>
<evidence type="ECO:0000313" key="2">
    <source>
        <dbReference type="WBParaSite" id="nRc.2.0.1.t28762-RA"/>
    </source>
</evidence>
<proteinExistence type="predicted"/>